<evidence type="ECO:0000313" key="3">
    <source>
        <dbReference type="Proteomes" id="UP000323188"/>
    </source>
</evidence>
<name>A0A5B2TN20_9FLAO</name>
<sequence>MYLKLIATSVFYNSLKKTGQSAIKFIQMKQNQVKKLPFDLEGLNHMEVVEGTPSKDEFNLKYGFEGIPIVLKDISKNWRALSRWTEDYLIEKSEGKMEVCERKVEEESEFKKFTLRQYFEYARTNDDKIPYYLNNGKFHLNTTMERDYDVPDYFSCWYGEIPVEKRKHSLSWVYIGAKGTYSALHLDIWKTSAWNCLISGKKLWLFYEPNQGSQLYDGQVNPFSPDLEKYPNFSKTDPIYCIQNPGDVVFTPSMWWHTVYNLETTISITENFINETNYQNVLDFFDSQKANKAYQSMMRIVEKNLNF</sequence>
<evidence type="ECO:0000313" key="2">
    <source>
        <dbReference type="EMBL" id="KAA2215796.1"/>
    </source>
</evidence>
<dbReference type="RefSeq" id="WP_154920455.1">
    <property type="nucleotide sequence ID" value="NZ_VUOE01000003.1"/>
</dbReference>
<proteinExistence type="predicted"/>
<dbReference type="InterPro" id="IPR041667">
    <property type="entry name" value="Cupin_8"/>
</dbReference>
<dbReference type="AlphaFoldDB" id="A0A5B2TN20"/>
<dbReference type="EMBL" id="VUOE01000003">
    <property type="protein sequence ID" value="KAA2215796.1"/>
    <property type="molecule type" value="Genomic_DNA"/>
</dbReference>
<dbReference type="SMART" id="SM00558">
    <property type="entry name" value="JmjC"/>
    <property type="match status" value="1"/>
</dbReference>
<evidence type="ECO:0000259" key="1">
    <source>
        <dbReference type="PROSITE" id="PS51184"/>
    </source>
</evidence>
<dbReference type="GO" id="GO:0043565">
    <property type="term" value="F:sequence-specific DNA binding"/>
    <property type="evidence" value="ECO:0007669"/>
    <property type="project" value="TreeGrafter"/>
</dbReference>
<organism evidence="2 3">
    <name type="scientific">Maribacter flavus</name>
    <dbReference type="NCBI Taxonomy" id="1658664"/>
    <lineage>
        <taxon>Bacteria</taxon>
        <taxon>Pseudomonadati</taxon>
        <taxon>Bacteroidota</taxon>
        <taxon>Flavobacteriia</taxon>
        <taxon>Flavobacteriales</taxon>
        <taxon>Flavobacteriaceae</taxon>
        <taxon>Maribacter</taxon>
    </lineage>
</organism>
<accession>A0A5B2TN20</accession>
<dbReference type="InterPro" id="IPR050910">
    <property type="entry name" value="JMJD6_ArgDemeth/LysHydrox"/>
</dbReference>
<protein>
    <recommendedName>
        <fullName evidence="1">JmjC domain-containing protein</fullName>
    </recommendedName>
</protein>
<dbReference type="SUPFAM" id="SSF51197">
    <property type="entry name" value="Clavaminate synthase-like"/>
    <property type="match status" value="1"/>
</dbReference>
<dbReference type="PROSITE" id="PS51184">
    <property type="entry name" value="JMJC"/>
    <property type="match status" value="1"/>
</dbReference>
<gene>
    <name evidence="2" type="ORF">F0361_16505</name>
</gene>
<dbReference type="Proteomes" id="UP000323188">
    <property type="component" value="Unassembled WGS sequence"/>
</dbReference>
<dbReference type="InterPro" id="IPR003347">
    <property type="entry name" value="JmjC_dom"/>
</dbReference>
<dbReference type="GO" id="GO:0045905">
    <property type="term" value="P:positive regulation of translational termination"/>
    <property type="evidence" value="ECO:0007669"/>
    <property type="project" value="TreeGrafter"/>
</dbReference>
<reference evidence="2 3" key="1">
    <citation type="submission" date="2019-09" db="EMBL/GenBank/DDBJ databases">
        <authorList>
            <person name="Khan S.A."/>
            <person name="Jeon C.O."/>
            <person name="Chun B.H."/>
            <person name="Jeong S.E."/>
        </authorList>
    </citation>
    <scope>NUCLEOTIDE SEQUENCE [LARGE SCALE GENOMIC DNA]</scope>
    <source>
        <strain evidence="2 3">KCTC 42508</strain>
    </source>
</reference>
<dbReference type="PANTHER" id="PTHR12480:SF6">
    <property type="entry name" value="2-OXOGLUTARATE AND IRON-DEPENDENT OXYGENASE JMJD4"/>
    <property type="match status" value="1"/>
</dbReference>
<dbReference type="PANTHER" id="PTHR12480">
    <property type="entry name" value="ARGININE DEMETHYLASE AND LYSYL-HYDROXYLASE JMJD"/>
    <property type="match status" value="1"/>
</dbReference>
<dbReference type="Pfam" id="PF13621">
    <property type="entry name" value="Cupin_8"/>
    <property type="match status" value="1"/>
</dbReference>
<dbReference type="GO" id="GO:0016706">
    <property type="term" value="F:2-oxoglutarate-dependent dioxygenase activity"/>
    <property type="evidence" value="ECO:0007669"/>
    <property type="project" value="TreeGrafter"/>
</dbReference>
<comment type="caution">
    <text evidence="2">The sequence shown here is derived from an EMBL/GenBank/DDBJ whole genome shotgun (WGS) entry which is preliminary data.</text>
</comment>
<feature type="domain" description="JmjC" evidence="1">
    <location>
        <begin position="139"/>
        <end position="289"/>
    </location>
</feature>
<dbReference type="GO" id="GO:0005737">
    <property type="term" value="C:cytoplasm"/>
    <property type="evidence" value="ECO:0007669"/>
    <property type="project" value="TreeGrafter"/>
</dbReference>
<dbReference type="Gene3D" id="2.60.120.650">
    <property type="entry name" value="Cupin"/>
    <property type="match status" value="1"/>
</dbReference>